<dbReference type="InterPro" id="IPR001810">
    <property type="entry name" value="F-box_dom"/>
</dbReference>
<reference evidence="2 3" key="1">
    <citation type="journal article" date="2016" name="Genome Biol. Evol.">
        <title>Gene Family Evolution Reflects Adaptation to Soil Environmental Stressors in the Genome of the Collembolan Orchesella cincta.</title>
        <authorList>
            <person name="Faddeeva-Vakhrusheva A."/>
            <person name="Derks M.F."/>
            <person name="Anvar S.Y."/>
            <person name="Agamennone V."/>
            <person name="Suring W."/>
            <person name="Smit S."/>
            <person name="van Straalen N.M."/>
            <person name="Roelofs D."/>
        </authorList>
    </citation>
    <scope>NUCLEOTIDE SEQUENCE [LARGE SCALE GENOMIC DNA]</scope>
    <source>
        <tissue evidence="2">Mixed pool</tissue>
    </source>
</reference>
<feature type="domain" description="F-box" evidence="1">
    <location>
        <begin position="84"/>
        <end position="109"/>
    </location>
</feature>
<name>A0A1D2MCL6_ORCCI</name>
<keyword evidence="3" id="KW-1185">Reference proteome</keyword>
<evidence type="ECO:0000259" key="1">
    <source>
        <dbReference type="Pfam" id="PF00646"/>
    </source>
</evidence>
<gene>
    <name evidence="2" type="ORF">Ocin01_15995</name>
</gene>
<evidence type="ECO:0000313" key="3">
    <source>
        <dbReference type="Proteomes" id="UP000094527"/>
    </source>
</evidence>
<proteinExistence type="predicted"/>
<dbReference type="Pfam" id="PF00646">
    <property type="entry name" value="F-box"/>
    <property type="match status" value="1"/>
</dbReference>
<evidence type="ECO:0000313" key="2">
    <source>
        <dbReference type="EMBL" id="ODM90689.1"/>
    </source>
</evidence>
<dbReference type="Proteomes" id="UP000094527">
    <property type="component" value="Unassembled WGS sequence"/>
</dbReference>
<accession>A0A1D2MCL6</accession>
<protein>
    <recommendedName>
        <fullName evidence="1">F-box domain-containing protein</fullName>
    </recommendedName>
</protein>
<organism evidence="2 3">
    <name type="scientific">Orchesella cincta</name>
    <name type="common">Springtail</name>
    <name type="synonym">Podura cincta</name>
    <dbReference type="NCBI Taxonomy" id="48709"/>
    <lineage>
        <taxon>Eukaryota</taxon>
        <taxon>Metazoa</taxon>
        <taxon>Ecdysozoa</taxon>
        <taxon>Arthropoda</taxon>
        <taxon>Hexapoda</taxon>
        <taxon>Collembola</taxon>
        <taxon>Entomobryomorpha</taxon>
        <taxon>Entomobryoidea</taxon>
        <taxon>Orchesellidae</taxon>
        <taxon>Orchesellinae</taxon>
        <taxon>Orchesella</taxon>
    </lineage>
</organism>
<comment type="caution">
    <text evidence="2">The sequence shown here is derived from an EMBL/GenBank/DDBJ whole genome shotgun (WGS) entry which is preliminary data.</text>
</comment>
<sequence length="274" mass="31314">MEVEDESRMEGIEEEYCSSEDGCGGETVFKSPETTPMLLPENWELILRDLTPPDFLTAMNTCVQWNQLMHTKKPQKLISFVFPHLLDYLPATDIIKCRSISKQFRSMIDPLLHSTPLSSAPFYSPDFEEGETPFWTHDVSSLHSKIDWIRRQTRFETPNQLQAFLSWSFLYRSFLFHSLPHLPQLGRVAVMIGAPDGPPVSPSLLSRLIGPPQISYISTLKFRGLPSPFPKILTRIFAQISHLPNLQVLRLHAIIPRGRSVFSLHPQTFPTSQN</sequence>
<dbReference type="EMBL" id="LJIJ01001848">
    <property type="protein sequence ID" value="ODM90689.1"/>
    <property type="molecule type" value="Genomic_DNA"/>
</dbReference>
<dbReference type="AlphaFoldDB" id="A0A1D2MCL6"/>